<feature type="signal peptide" evidence="1">
    <location>
        <begin position="1"/>
        <end position="19"/>
    </location>
</feature>
<organism evidence="2 3">
    <name type="scientific">Methylomonas koyamae</name>
    <dbReference type="NCBI Taxonomy" id="702114"/>
    <lineage>
        <taxon>Bacteria</taxon>
        <taxon>Pseudomonadati</taxon>
        <taxon>Pseudomonadota</taxon>
        <taxon>Gammaproteobacteria</taxon>
        <taxon>Methylococcales</taxon>
        <taxon>Methylococcaceae</taxon>
        <taxon>Methylomonas</taxon>
    </lineage>
</organism>
<gene>
    <name evidence="2" type="ORF">A1507_10415</name>
</gene>
<evidence type="ECO:0008006" key="4">
    <source>
        <dbReference type="Google" id="ProtNLM"/>
    </source>
</evidence>
<dbReference type="AlphaFoldDB" id="A0A177NJR3"/>
<dbReference type="RefSeq" id="WP_064040175.1">
    <property type="nucleotide sequence ID" value="NZ_LUUJ01000066.1"/>
</dbReference>
<dbReference type="EMBL" id="LUUJ01000066">
    <property type="protein sequence ID" value="OAI17653.1"/>
    <property type="molecule type" value="Genomic_DNA"/>
</dbReference>
<keyword evidence="1" id="KW-0732">Signal</keyword>
<sequence length="163" mass="17713">MLRPICCAACLLLSPYGYSAQRLAILDFEANDLTSLPNTPAELARTGSIRPLLAQALSRDGAIEIVPITPQQQAAANAGFGYLFRYADQAAKLGRQVGADWVLVGQHSKPSFMFSYLIGDLVNVKTQTAVGQFDIELKGNHRKVTERGVAALAEKIKRKLSRP</sequence>
<evidence type="ECO:0000313" key="2">
    <source>
        <dbReference type="EMBL" id="OAI17653.1"/>
    </source>
</evidence>
<proteinExistence type="predicted"/>
<dbReference type="InterPro" id="IPR021698">
    <property type="entry name" value="DUF3280"/>
</dbReference>
<dbReference type="OrthoDB" id="5567749at2"/>
<evidence type="ECO:0000313" key="3">
    <source>
        <dbReference type="Proteomes" id="UP000077857"/>
    </source>
</evidence>
<dbReference type="Proteomes" id="UP000077857">
    <property type="component" value="Unassembled WGS sequence"/>
</dbReference>
<reference evidence="2 3" key="1">
    <citation type="submission" date="2016-03" db="EMBL/GenBank/DDBJ databases">
        <authorList>
            <person name="Ploux O."/>
        </authorList>
    </citation>
    <scope>NUCLEOTIDE SEQUENCE [LARGE SCALE GENOMIC DNA]</scope>
    <source>
        <strain evidence="2 3">R-45378</strain>
    </source>
</reference>
<comment type="caution">
    <text evidence="2">The sequence shown here is derived from an EMBL/GenBank/DDBJ whole genome shotgun (WGS) entry which is preliminary data.</text>
</comment>
<accession>A0A177NJR3</accession>
<evidence type="ECO:0000256" key="1">
    <source>
        <dbReference type="SAM" id="SignalP"/>
    </source>
</evidence>
<dbReference type="Pfam" id="PF11684">
    <property type="entry name" value="DUF3280"/>
    <property type="match status" value="1"/>
</dbReference>
<protein>
    <recommendedName>
        <fullName evidence="4">DUF2380 domain-containing protein</fullName>
    </recommendedName>
</protein>
<name>A0A177NJR3_9GAMM</name>
<feature type="chain" id="PRO_5008069251" description="DUF2380 domain-containing protein" evidence="1">
    <location>
        <begin position="20"/>
        <end position="163"/>
    </location>
</feature>